<feature type="compositionally biased region" description="Acidic residues" evidence="4">
    <location>
        <begin position="280"/>
        <end position="289"/>
    </location>
</feature>
<feature type="region of interest" description="Disordered" evidence="4">
    <location>
        <begin position="391"/>
        <end position="435"/>
    </location>
</feature>
<organism evidence="6 7">
    <name type="scientific">Microthlaspi erraticum</name>
    <dbReference type="NCBI Taxonomy" id="1685480"/>
    <lineage>
        <taxon>Eukaryota</taxon>
        <taxon>Viridiplantae</taxon>
        <taxon>Streptophyta</taxon>
        <taxon>Embryophyta</taxon>
        <taxon>Tracheophyta</taxon>
        <taxon>Spermatophyta</taxon>
        <taxon>Magnoliopsida</taxon>
        <taxon>eudicotyledons</taxon>
        <taxon>Gunneridae</taxon>
        <taxon>Pentapetalae</taxon>
        <taxon>rosids</taxon>
        <taxon>malvids</taxon>
        <taxon>Brassicales</taxon>
        <taxon>Brassicaceae</taxon>
        <taxon>Coluteocarpeae</taxon>
        <taxon>Microthlaspi</taxon>
    </lineage>
</organism>
<reference evidence="6" key="1">
    <citation type="submission" date="2020-01" db="EMBL/GenBank/DDBJ databases">
        <authorList>
            <person name="Mishra B."/>
        </authorList>
    </citation>
    <scope>NUCLEOTIDE SEQUENCE [LARGE SCALE GENOMIC DNA]</scope>
</reference>
<dbReference type="Proteomes" id="UP000467841">
    <property type="component" value="Unassembled WGS sequence"/>
</dbReference>
<dbReference type="SMART" id="SM01082">
    <property type="entry name" value="CHZ"/>
    <property type="match status" value="1"/>
</dbReference>
<dbReference type="AlphaFoldDB" id="A0A6D2IH71"/>
<feature type="compositionally biased region" description="Polar residues" evidence="4">
    <location>
        <begin position="127"/>
        <end position="142"/>
    </location>
</feature>
<comment type="subcellular location">
    <subcellularLocation>
        <location evidence="1">Nucleus</location>
    </subcellularLocation>
</comment>
<dbReference type="PANTHER" id="PTHR15410">
    <property type="entry name" value="HIRA-INTERACTING PROTEIN 3"/>
    <property type="match status" value="1"/>
</dbReference>
<feature type="region of interest" description="Disordered" evidence="4">
    <location>
        <begin position="98"/>
        <end position="146"/>
    </location>
</feature>
<evidence type="ECO:0000256" key="3">
    <source>
        <dbReference type="ARBA" id="ARBA00023242"/>
    </source>
</evidence>
<feature type="compositionally biased region" description="Acidic residues" evidence="4">
    <location>
        <begin position="411"/>
        <end position="435"/>
    </location>
</feature>
<keyword evidence="2" id="KW-0143">Chaperone</keyword>
<dbReference type="InterPro" id="IPR037647">
    <property type="entry name" value="HIRIP3"/>
</dbReference>
<keyword evidence="7" id="KW-1185">Reference proteome</keyword>
<gene>
    <name evidence="6" type="ORF">MERR_LOCUS11721</name>
</gene>
<dbReference type="PANTHER" id="PTHR15410:SF2">
    <property type="entry name" value="HIRA-INTERACTING PROTEIN 3"/>
    <property type="match status" value="1"/>
</dbReference>
<evidence type="ECO:0000313" key="7">
    <source>
        <dbReference type="Proteomes" id="UP000467841"/>
    </source>
</evidence>
<dbReference type="InterPro" id="IPR019098">
    <property type="entry name" value="Histone_chaperone_domain_CHZ"/>
</dbReference>
<feature type="compositionally biased region" description="Basic and acidic residues" evidence="4">
    <location>
        <begin position="101"/>
        <end position="114"/>
    </location>
</feature>
<protein>
    <recommendedName>
        <fullName evidence="5">Histone chaperone domain-containing protein</fullName>
    </recommendedName>
</protein>
<evidence type="ECO:0000256" key="2">
    <source>
        <dbReference type="ARBA" id="ARBA00023186"/>
    </source>
</evidence>
<dbReference type="OrthoDB" id="514832at2759"/>
<evidence type="ECO:0000259" key="5">
    <source>
        <dbReference type="SMART" id="SM01082"/>
    </source>
</evidence>
<feature type="domain" description="Histone chaperone" evidence="5">
    <location>
        <begin position="380"/>
        <end position="415"/>
    </location>
</feature>
<sequence length="435" mass="48721">MSGESAVTATETAEINQNVDKNYRKDSDSTVTEFQILAALPSCITYLRENADSFTFESVRRLLEERMELEKYALDVHKSFVEEHLIKCLKDYANDAASENSEEHVAKNDVREEETGGDDDDEKTKGSPENISKTVAEDTNNEGNREALMSDIKRALRKRASYIKDSAETLTMLSLRRILEQDLDLEEESLDPFKKFISKELDEVLQIPDAPNRSTKPAEKRVESTSSKELGSDENSESDAEDDLDDEEVAVEKTETRKRKNENGEAVSGKRKAKRIETDSQSDSDGGDDTEMKAANGRFRKPLKIKEAATPVHGKRVEHLKSVIKSCGMSVPPALYRKVKKAPEEKREAALIEELEQILAKEGLSSYPSEKEIKEVKKKKDILKELEGIDTSNIVSSSRRRSTSRYVPPLEAEEGSQSEEESNNNDDGGGGEESE</sequence>
<accession>A0A6D2IH71</accession>
<feature type="compositionally biased region" description="Acidic residues" evidence="4">
    <location>
        <begin position="232"/>
        <end position="249"/>
    </location>
</feature>
<proteinExistence type="predicted"/>
<evidence type="ECO:0000256" key="1">
    <source>
        <dbReference type="ARBA" id="ARBA00004123"/>
    </source>
</evidence>
<keyword evidence="3" id="KW-0539">Nucleus</keyword>
<dbReference type="EMBL" id="CACVBM020000888">
    <property type="protein sequence ID" value="CAA7024486.1"/>
    <property type="molecule type" value="Genomic_DNA"/>
</dbReference>
<dbReference type="GO" id="GO:0005634">
    <property type="term" value="C:nucleus"/>
    <property type="evidence" value="ECO:0007669"/>
    <property type="project" value="UniProtKB-SubCell"/>
</dbReference>
<dbReference type="Pfam" id="PF09649">
    <property type="entry name" value="CHZ"/>
    <property type="match status" value="1"/>
</dbReference>
<evidence type="ECO:0000256" key="4">
    <source>
        <dbReference type="SAM" id="MobiDB-lite"/>
    </source>
</evidence>
<evidence type="ECO:0000313" key="6">
    <source>
        <dbReference type="EMBL" id="CAA7024486.1"/>
    </source>
</evidence>
<feature type="region of interest" description="Disordered" evidence="4">
    <location>
        <begin position="202"/>
        <end position="304"/>
    </location>
</feature>
<name>A0A6D2IH71_9BRAS</name>
<comment type="caution">
    <text evidence="6">The sequence shown here is derived from an EMBL/GenBank/DDBJ whole genome shotgun (WGS) entry which is preliminary data.</text>
</comment>